<dbReference type="Pfam" id="PF02909">
    <property type="entry name" value="TetR_C_1"/>
    <property type="match status" value="1"/>
</dbReference>
<dbReference type="InterPro" id="IPR009057">
    <property type="entry name" value="Homeodomain-like_sf"/>
</dbReference>
<reference evidence="8" key="1">
    <citation type="submission" date="2021-01" db="EMBL/GenBank/DDBJ databases">
        <title>Whole genome shotgun sequence of Sphaerisporangium rufum NBRC 109079.</title>
        <authorList>
            <person name="Komaki H."/>
            <person name="Tamura T."/>
        </authorList>
    </citation>
    <scope>NUCLEOTIDE SEQUENCE</scope>
    <source>
        <strain evidence="8">NBRC 109079</strain>
    </source>
</reference>
<dbReference type="PROSITE" id="PS50949">
    <property type="entry name" value="HTH_GNTR"/>
    <property type="match status" value="1"/>
</dbReference>
<evidence type="ECO:0000256" key="5">
    <source>
        <dbReference type="SAM" id="MobiDB-lite"/>
    </source>
</evidence>
<dbReference type="GO" id="GO:0000976">
    <property type="term" value="F:transcription cis-regulatory region binding"/>
    <property type="evidence" value="ECO:0007669"/>
    <property type="project" value="TreeGrafter"/>
</dbReference>
<dbReference type="Gene3D" id="1.10.10.60">
    <property type="entry name" value="Homeodomain-like"/>
    <property type="match status" value="1"/>
</dbReference>
<dbReference type="CDD" id="cd07377">
    <property type="entry name" value="WHTH_GntR"/>
    <property type="match status" value="1"/>
</dbReference>
<dbReference type="PROSITE" id="PS50977">
    <property type="entry name" value="HTH_TETR_2"/>
    <property type="match status" value="1"/>
</dbReference>
<gene>
    <name evidence="8" type="ORF">Sru01_56870</name>
</gene>
<dbReference type="InterPro" id="IPR036271">
    <property type="entry name" value="Tet_transcr_reg_TetR-rel_C_sf"/>
</dbReference>
<keyword evidence="9" id="KW-1185">Reference proteome</keyword>
<feature type="domain" description="HTH gntR-type" evidence="6">
    <location>
        <begin position="9"/>
        <end position="77"/>
    </location>
</feature>
<dbReference type="InterPro" id="IPR050109">
    <property type="entry name" value="HTH-type_TetR-like_transc_reg"/>
</dbReference>
<feature type="DNA-binding region" description="H-T-H motif" evidence="4">
    <location>
        <begin position="150"/>
        <end position="169"/>
    </location>
</feature>
<accession>A0A919RB44</accession>
<evidence type="ECO:0000313" key="8">
    <source>
        <dbReference type="EMBL" id="GII80705.1"/>
    </source>
</evidence>
<comment type="caution">
    <text evidence="8">The sequence shown here is derived from an EMBL/GenBank/DDBJ whole genome shotgun (WGS) entry which is preliminary data.</text>
</comment>
<keyword evidence="1" id="KW-0805">Transcription regulation</keyword>
<dbReference type="RefSeq" id="WP_203991826.1">
    <property type="nucleotide sequence ID" value="NZ_BOOU01000077.1"/>
</dbReference>
<keyword evidence="3" id="KW-0804">Transcription</keyword>
<dbReference type="Pfam" id="PF00440">
    <property type="entry name" value="TetR_N"/>
    <property type="match status" value="1"/>
</dbReference>
<dbReference type="InterPro" id="IPR036390">
    <property type="entry name" value="WH_DNA-bd_sf"/>
</dbReference>
<feature type="region of interest" description="Disordered" evidence="5">
    <location>
        <begin position="87"/>
        <end position="126"/>
    </location>
</feature>
<dbReference type="Gene3D" id="1.10.10.10">
    <property type="entry name" value="Winged helix-like DNA-binding domain superfamily/Winged helix DNA-binding domain"/>
    <property type="match status" value="1"/>
</dbReference>
<feature type="domain" description="HTH tetR-type" evidence="7">
    <location>
        <begin position="127"/>
        <end position="187"/>
    </location>
</feature>
<dbReference type="SUPFAM" id="SSF46689">
    <property type="entry name" value="Homeodomain-like"/>
    <property type="match status" value="1"/>
</dbReference>
<organism evidence="8 9">
    <name type="scientific">Sphaerisporangium rufum</name>
    <dbReference type="NCBI Taxonomy" id="1381558"/>
    <lineage>
        <taxon>Bacteria</taxon>
        <taxon>Bacillati</taxon>
        <taxon>Actinomycetota</taxon>
        <taxon>Actinomycetes</taxon>
        <taxon>Streptosporangiales</taxon>
        <taxon>Streptosporangiaceae</taxon>
        <taxon>Sphaerisporangium</taxon>
    </lineage>
</organism>
<evidence type="ECO:0000256" key="3">
    <source>
        <dbReference type="ARBA" id="ARBA00023163"/>
    </source>
</evidence>
<dbReference type="InterPro" id="IPR004111">
    <property type="entry name" value="Repressor_TetR_C"/>
</dbReference>
<dbReference type="GO" id="GO:0045892">
    <property type="term" value="P:negative regulation of DNA-templated transcription"/>
    <property type="evidence" value="ECO:0007669"/>
    <property type="project" value="InterPro"/>
</dbReference>
<proteinExistence type="predicted"/>
<dbReference type="Proteomes" id="UP000655287">
    <property type="component" value="Unassembled WGS sequence"/>
</dbReference>
<dbReference type="InterPro" id="IPR000524">
    <property type="entry name" value="Tscrpt_reg_HTH_GntR"/>
</dbReference>
<dbReference type="Gene3D" id="1.10.357.10">
    <property type="entry name" value="Tetracycline Repressor, domain 2"/>
    <property type="match status" value="1"/>
</dbReference>
<evidence type="ECO:0000259" key="6">
    <source>
        <dbReference type="PROSITE" id="PS50949"/>
    </source>
</evidence>
<dbReference type="GO" id="GO:0003700">
    <property type="term" value="F:DNA-binding transcription factor activity"/>
    <property type="evidence" value="ECO:0007669"/>
    <property type="project" value="InterPro"/>
</dbReference>
<evidence type="ECO:0000256" key="2">
    <source>
        <dbReference type="ARBA" id="ARBA00023125"/>
    </source>
</evidence>
<protein>
    <submittedName>
        <fullName evidence="8">GntR family transcriptional regulator</fullName>
    </submittedName>
</protein>
<dbReference type="AlphaFoldDB" id="A0A919RB44"/>
<dbReference type="EMBL" id="BOOU01000077">
    <property type="protein sequence ID" value="GII80705.1"/>
    <property type="molecule type" value="Genomic_DNA"/>
</dbReference>
<name>A0A919RB44_9ACTN</name>
<dbReference type="SUPFAM" id="SSF46785">
    <property type="entry name" value="Winged helix' DNA-binding domain"/>
    <property type="match status" value="1"/>
</dbReference>
<dbReference type="SMART" id="SM00345">
    <property type="entry name" value="HTH_GNTR"/>
    <property type="match status" value="1"/>
</dbReference>
<evidence type="ECO:0000256" key="4">
    <source>
        <dbReference type="PROSITE-ProRule" id="PRU00335"/>
    </source>
</evidence>
<dbReference type="PANTHER" id="PTHR30055:SF151">
    <property type="entry name" value="TRANSCRIPTIONAL REGULATORY PROTEIN"/>
    <property type="match status" value="1"/>
</dbReference>
<dbReference type="SUPFAM" id="SSF48498">
    <property type="entry name" value="Tetracyclin repressor-like, C-terminal domain"/>
    <property type="match status" value="1"/>
</dbReference>
<evidence type="ECO:0000256" key="1">
    <source>
        <dbReference type="ARBA" id="ARBA00023015"/>
    </source>
</evidence>
<evidence type="ECO:0000313" key="9">
    <source>
        <dbReference type="Proteomes" id="UP000655287"/>
    </source>
</evidence>
<keyword evidence="2 4" id="KW-0238">DNA-binding</keyword>
<dbReference type="PANTHER" id="PTHR30055">
    <property type="entry name" value="HTH-TYPE TRANSCRIPTIONAL REGULATOR RUTR"/>
    <property type="match status" value="1"/>
</dbReference>
<dbReference type="Pfam" id="PF00392">
    <property type="entry name" value="GntR"/>
    <property type="match status" value="1"/>
</dbReference>
<dbReference type="InterPro" id="IPR036388">
    <property type="entry name" value="WH-like_DNA-bd_sf"/>
</dbReference>
<dbReference type="InterPro" id="IPR001647">
    <property type="entry name" value="HTH_TetR"/>
</dbReference>
<evidence type="ECO:0000259" key="7">
    <source>
        <dbReference type="PROSITE" id="PS50977"/>
    </source>
</evidence>
<sequence length="346" mass="36578">MAGAENATQPPYLRIAGEIRRRIETGDLPPGARVPSARQITAQWGVAMATAGKVLAALRQQGLVTAVPGVGTVVAAEAAAVVTAEGDPGAAGEVAGGSRPAGGGGPPPPALSRPAAAPRRPRAGDQELGRERIVRAGIEIADAEGLAALSMRRIAAALGVAAMSLYRHVPGKDELVALMVDTIYAAEPLPGGDELGWRRRMELTARAQWELYRRHPWLAQAVSFTRPLMSPNALAHTEWLMSGLAGLGLSPNTTLHAVVGLHNYVHGVAVNLEWEAEARQRTGLTDDEWMERQDPDFAAVFASGRFPAFTAVVSRPDVDLDLQSIFDFGLARLLDGLAVLIDGARR</sequence>